<dbReference type="STRING" id="1401685.P857_816"/>
<evidence type="ECO:0000313" key="2">
    <source>
        <dbReference type="Proteomes" id="UP000018951"/>
    </source>
</evidence>
<accession>W2UZQ3</accession>
<comment type="caution">
    <text evidence="1">The sequence shown here is derived from an EMBL/GenBank/DDBJ whole genome shotgun (WGS) entry which is preliminary data.</text>
</comment>
<dbReference type="EMBL" id="AXCJ01000001">
    <property type="protein sequence ID" value="ETO91646.1"/>
    <property type="molecule type" value="Genomic_DNA"/>
</dbReference>
<dbReference type="AlphaFoldDB" id="W2UZQ3"/>
<dbReference type="Proteomes" id="UP000018951">
    <property type="component" value="Unassembled WGS sequence"/>
</dbReference>
<gene>
    <name evidence="1" type="ORF">P857_816</name>
</gene>
<name>W2UZQ3_9RICK</name>
<keyword evidence="2" id="KW-1185">Reference proteome</keyword>
<proteinExistence type="predicted"/>
<protein>
    <submittedName>
        <fullName evidence="1">Uncharacterized protein</fullName>
    </submittedName>
</protein>
<organism evidence="1 2">
    <name type="scientific">Candidatus Xenolissoclinum pacificiensis L6</name>
    <dbReference type="NCBI Taxonomy" id="1401685"/>
    <lineage>
        <taxon>Bacteria</taxon>
        <taxon>Pseudomonadati</taxon>
        <taxon>Pseudomonadota</taxon>
        <taxon>Alphaproteobacteria</taxon>
        <taxon>Rickettsiales</taxon>
        <taxon>Anaplasmataceae</taxon>
        <taxon>Candidatus Xenolissoclinum</taxon>
    </lineage>
</organism>
<reference evidence="1 2" key="1">
    <citation type="journal article" date="2013" name="PLoS ONE">
        <title>Bacterial endosymbiosis in a chordate host: long-term co-evolution and conservation of secondary metabolism.</title>
        <authorList>
            <person name="Kwan J.C."/>
            <person name="Schmidt E.W."/>
        </authorList>
    </citation>
    <scope>NUCLEOTIDE SEQUENCE [LARGE SCALE GENOMIC DNA]</scope>
    <source>
        <strain evidence="2">L6</strain>
    </source>
</reference>
<sequence length="37" mass="4230">MLGNNMIMRKNLRKYSVIEFCPSVINDCSALEILLLS</sequence>
<evidence type="ECO:0000313" key="1">
    <source>
        <dbReference type="EMBL" id="ETO91646.1"/>
    </source>
</evidence>